<dbReference type="RefSeq" id="XP_024893012.1">
    <property type="nucleotide sequence ID" value="XM_025037244.1"/>
</dbReference>
<comment type="similarity">
    <text evidence="3">Belongs to the HARBI1 family.</text>
</comment>
<comment type="cofactor">
    <cofactor evidence="1">
        <name>a divalent metal cation</name>
        <dbReference type="ChEBI" id="CHEBI:60240"/>
    </cofactor>
</comment>
<organism evidence="9 10">
    <name type="scientific">Temnothorax curvispinosus</name>
    <dbReference type="NCBI Taxonomy" id="300111"/>
    <lineage>
        <taxon>Eukaryota</taxon>
        <taxon>Metazoa</taxon>
        <taxon>Ecdysozoa</taxon>
        <taxon>Arthropoda</taxon>
        <taxon>Hexapoda</taxon>
        <taxon>Insecta</taxon>
        <taxon>Pterygota</taxon>
        <taxon>Neoptera</taxon>
        <taxon>Endopterygota</taxon>
        <taxon>Hymenoptera</taxon>
        <taxon>Apocrita</taxon>
        <taxon>Aculeata</taxon>
        <taxon>Formicoidea</taxon>
        <taxon>Formicidae</taxon>
        <taxon>Myrmicinae</taxon>
        <taxon>Temnothorax</taxon>
    </lineage>
</organism>
<evidence type="ECO:0000256" key="2">
    <source>
        <dbReference type="ARBA" id="ARBA00004123"/>
    </source>
</evidence>
<dbReference type="GeneID" id="112468184"/>
<keyword evidence="4" id="KW-0540">Nuclease</keyword>
<evidence type="ECO:0000256" key="6">
    <source>
        <dbReference type="ARBA" id="ARBA00022801"/>
    </source>
</evidence>
<proteinExistence type="inferred from homology"/>
<keyword evidence="5" id="KW-0479">Metal-binding</keyword>
<reference evidence="10" key="1">
    <citation type="submission" date="2025-08" db="UniProtKB">
        <authorList>
            <consortium name="RefSeq"/>
        </authorList>
    </citation>
    <scope>IDENTIFICATION</scope>
    <source>
        <tissue evidence="10">Whole body</tissue>
    </source>
</reference>
<dbReference type="InterPro" id="IPR045249">
    <property type="entry name" value="HARBI1-like"/>
</dbReference>
<evidence type="ECO:0000256" key="1">
    <source>
        <dbReference type="ARBA" id="ARBA00001968"/>
    </source>
</evidence>
<protein>
    <submittedName>
        <fullName evidence="10">Nuclease HARBI1</fullName>
    </submittedName>
</protein>
<keyword evidence="6" id="KW-0378">Hydrolase</keyword>
<sequence>MQYIDMEKYIEYLCIDILTFHELLRLIGPKIEKQHVVRSPIPASTRLEICLRYLASGDNMSSISFAFRVGLNTVSKIISETCEAIWNILKKKVFPEITEDFWREKANEFETQWNFPNCIGAIDGRHMAIVAPPHSGSTYFNYKGTHSIVLLAIADANYCFTAVDIGAEGRRSDGGIFAESKIGHHLINNTCNLPLPRSIVENGSQLPFVLVCDEAFALTSFMMRPYPRANDLNLRQKVFNYRLSRARRIVECASGIFTARWRIFRRSLSTNIM</sequence>
<dbReference type="GO" id="GO:0005634">
    <property type="term" value="C:nucleus"/>
    <property type="evidence" value="ECO:0007669"/>
    <property type="project" value="UniProtKB-SubCell"/>
</dbReference>
<feature type="domain" description="DDE Tnp4" evidence="8">
    <location>
        <begin position="122"/>
        <end position="271"/>
    </location>
</feature>
<keyword evidence="9" id="KW-1185">Reference proteome</keyword>
<dbReference type="Pfam" id="PF13359">
    <property type="entry name" value="DDE_Tnp_4"/>
    <property type="match status" value="1"/>
</dbReference>
<evidence type="ECO:0000256" key="7">
    <source>
        <dbReference type="ARBA" id="ARBA00023242"/>
    </source>
</evidence>
<evidence type="ECO:0000313" key="9">
    <source>
        <dbReference type="Proteomes" id="UP000504618"/>
    </source>
</evidence>
<dbReference type="Proteomes" id="UP000504618">
    <property type="component" value="Unplaced"/>
</dbReference>
<evidence type="ECO:0000313" key="10">
    <source>
        <dbReference type="RefSeq" id="XP_024893012.1"/>
    </source>
</evidence>
<gene>
    <name evidence="10" type="primary">LOC112468184</name>
</gene>
<evidence type="ECO:0000259" key="8">
    <source>
        <dbReference type="Pfam" id="PF13359"/>
    </source>
</evidence>
<evidence type="ECO:0000256" key="4">
    <source>
        <dbReference type="ARBA" id="ARBA00022722"/>
    </source>
</evidence>
<dbReference type="PANTHER" id="PTHR22930:SF269">
    <property type="entry name" value="NUCLEASE HARBI1-LIKE PROTEIN"/>
    <property type="match status" value="1"/>
</dbReference>
<dbReference type="PANTHER" id="PTHR22930">
    <property type="match status" value="1"/>
</dbReference>
<dbReference type="GO" id="GO:0016787">
    <property type="term" value="F:hydrolase activity"/>
    <property type="evidence" value="ECO:0007669"/>
    <property type="project" value="UniProtKB-KW"/>
</dbReference>
<evidence type="ECO:0000256" key="5">
    <source>
        <dbReference type="ARBA" id="ARBA00022723"/>
    </source>
</evidence>
<dbReference type="AlphaFoldDB" id="A0A6J1RE04"/>
<keyword evidence="7" id="KW-0539">Nucleus</keyword>
<dbReference type="OrthoDB" id="7523059at2759"/>
<evidence type="ECO:0000256" key="3">
    <source>
        <dbReference type="ARBA" id="ARBA00006958"/>
    </source>
</evidence>
<name>A0A6J1RE04_9HYME</name>
<comment type="subcellular location">
    <subcellularLocation>
        <location evidence="2">Nucleus</location>
    </subcellularLocation>
</comment>
<dbReference type="InterPro" id="IPR027806">
    <property type="entry name" value="HARBI1_dom"/>
</dbReference>
<dbReference type="GO" id="GO:0046872">
    <property type="term" value="F:metal ion binding"/>
    <property type="evidence" value="ECO:0007669"/>
    <property type="project" value="UniProtKB-KW"/>
</dbReference>
<accession>A0A6J1RE04</accession>
<dbReference type="GO" id="GO:0004518">
    <property type="term" value="F:nuclease activity"/>
    <property type="evidence" value="ECO:0007669"/>
    <property type="project" value="UniProtKB-KW"/>
</dbReference>